<dbReference type="PANTHER" id="PTHR33508">
    <property type="entry name" value="UPF0056 MEMBRANE PROTEIN YHCE"/>
    <property type="match status" value="1"/>
</dbReference>
<evidence type="ECO:0000256" key="1">
    <source>
        <dbReference type="ARBA" id="ARBA00004651"/>
    </source>
</evidence>
<dbReference type="GO" id="GO:0005886">
    <property type="term" value="C:plasma membrane"/>
    <property type="evidence" value="ECO:0007669"/>
    <property type="project" value="UniProtKB-SubCell"/>
</dbReference>
<evidence type="ECO:0000256" key="3">
    <source>
        <dbReference type="ARBA" id="ARBA00022475"/>
    </source>
</evidence>
<organism evidence="8 9">
    <name type="scientific">Parvularcula mediterranea</name>
    <dbReference type="NCBI Taxonomy" id="2732508"/>
    <lineage>
        <taxon>Bacteria</taxon>
        <taxon>Pseudomonadati</taxon>
        <taxon>Pseudomonadota</taxon>
        <taxon>Alphaproteobacteria</taxon>
        <taxon>Parvularculales</taxon>
        <taxon>Parvularculaceae</taxon>
        <taxon>Parvularcula</taxon>
    </lineage>
</organism>
<evidence type="ECO:0000256" key="4">
    <source>
        <dbReference type="ARBA" id="ARBA00022692"/>
    </source>
</evidence>
<name>A0A7Y3RJX8_9PROT</name>
<reference evidence="8 9" key="1">
    <citation type="submission" date="2020-05" db="EMBL/GenBank/DDBJ databases">
        <title>Parvularcula mediterraneae sp. nov., isolated from polypropylene straw from shallow seawater of the seashore of Laganas in Zakynthos island, Greece.</title>
        <authorList>
            <person name="Szabo I."/>
            <person name="Al-Omari J."/>
            <person name="Rado J."/>
            <person name="Szerdahelyi G.S."/>
        </authorList>
    </citation>
    <scope>NUCLEOTIDE SEQUENCE [LARGE SCALE GENOMIC DNA]</scope>
    <source>
        <strain evidence="8 9">ZS-1/3</strain>
    </source>
</reference>
<keyword evidence="6 7" id="KW-0472">Membrane</keyword>
<feature type="transmembrane region" description="Helical" evidence="7">
    <location>
        <begin position="192"/>
        <end position="213"/>
    </location>
</feature>
<dbReference type="EMBL" id="JABFCX010000002">
    <property type="protein sequence ID" value="NNU15355.1"/>
    <property type="molecule type" value="Genomic_DNA"/>
</dbReference>
<feature type="transmembrane region" description="Helical" evidence="7">
    <location>
        <begin position="75"/>
        <end position="94"/>
    </location>
</feature>
<evidence type="ECO:0000313" key="8">
    <source>
        <dbReference type="EMBL" id="NNU15355.1"/>
    </source>
</evidence>
<comment type="subcellular location">
    <subcellularLocation>
        <location evidence="1 7">Cell membrane</location>
        <topology evidence="1 7">Multi-pass membrane protein</topology>
    </subcellularLocation>
</comment>
<dbReference type="Pfam" id="PF01914">
    <property type="entry name" value="MarC"/>
    <property type="match status" value="1"/>
</dbReference>
<dbReference type="PANTHER" id="PTHR33508:SF1">
    <property type="entry name" value="UPF0056 MEMBRANE PROTEIN YHCE"/>
    <property type="match status" value="1"/>
</dbReference>
<proteinExistence type="inferred from homology"/>
<dbReference type="InterPro" id="IPR002771">
    <property type="entry name" value="Multi_antbiot-R_MarC"/>
</dbReference>
<keyword evidence="9" id="KW-1185">Reference proteome</keyword>
<feature type="transmembrane region" description="Helical" evidence="7">
    <location>
        <begin position="150"/>
        <end position="171"/>
    </location>
</feature>
<keyword evidence="4 7" id="KW-0812">Transmembrane</keyword>
<dbReference type="RefSeq" id="WP_173196779.1">
    <property type="nucleotide sequence ID" value="NZ_JABFCX010000002.1"/>
</dbReference>
<feature type="transmembrane region" description="Helical" evidence="7">
    <location>
        <begin position="12"/>
        <end position="32"/>
    </location>
</feature>
<sequence length="220" mass="23260">MEQGLIAKFFESFVTLFIVIDPILVAPLFAALTHGSTQKERTSVAVQATLISVGVLVFFALLGPAMLHHLGIELASFRAAGGLLLFLIGFRMFFNPDDEVDAKRPGPKASARDNVAFFPLALPMLAGPGAIATVMLLMNDAKVQFEGEALAAQGMVLAALALVLIIGIPVMMSSGSIAKALGRTGMNMISRLLGMLLMALATQYVFDGIRVGILERVGNG</sequence>
<comment type="caution">
    <text evidence="8">The sequence shown here is derived from an EMBL/GenBank/DDBJ whole genome shotgun (WGS) entry which is preliminary data.</text>
</comment>
<evidence type="ECO:0000256" key="2">
    <source>
        <dbReference type="ARBA" id="ARBA00009784"/>
    </source>
</evidence>
<evidence type="ECO:0000256" key="6">
    <source>
        <dbReference type="ARBA" id="ARBA00023136"/>
    </source>
</evidence>
<accession>A0A7Y3RJX8</accession>
<protein>
    <recommendedName>
        <fullName evidence="7">UPF0056 membrane protein</fullName>
    </recommendedName>
</protein>
<comment type="similarity">
    <text evidence="2 7">Belongs to the UPF0056 (MarC) family.</text>
</comment>
<keyword evidence="3" id="KW-1003">Cell membrane</keyword>
<keyword evidence="5 7" id="KW-1133">Transmembrane helix</keyword>
<feature type="transmembrane region" description="Helical" evidence="7">
    <location>
        <begin position="44"/>
        <end position="63"/>
    </location>
</feature>
<dbReference type="AlphaFoldDB" id="A0A7Y3RJX8"/>
<evidence type="ECO:0000256" key="5">
    <source>
        <dbReference type="ARBA" id="ARBA00022989"/>
    </source>
</evidence>
<dbReference type="Proteomes" id="UP000536835">
    <property type="component" value="Unassembled WGS sequence"/>
</dbReference>
<evidence type="ECO:0000256" key="7">
    <source>
        <dbReference type="RuleBase" id="RU362048"/>
    </source>
</evidence>
<evidence type="ECO:0000313" key="9">
    <source>
        <dbReference type="Proteomes" id="UP000536835"/>
    </source>
</evidence>
<feature type="transmembrane region" description="Helical" evidence="7">
    <location>
        <begin position="115"/>
        <end position="138"/>
    </location>
</feature>
<gene>
    <name evidence="8" type="ORF">HK107_03315</name>
</gene>
<dbReference type="NCBIfam" id="TIGR00427">
    <property type="entry name" value="NAAT family transporter"/>
    <property type="match status" value="1"/>
</dbReference>